<reference evidence="3" key="1">
    <citation type="journal article" date="2017" name="BMC Genomics">
        <title>Gapless genome assembly of Colletotrichum higginsianum reveals chromosome structure and association of transposable elements with secondary metabolite gene clusters.</title>
        <authorList>
            <person name="Dallery J.-F."/>
            <person name="Lapalu N."/>
            <person name="Zampounis A."/>
            <person name="Pigne S."/>
            <person name="Luyten I."/>
            <person name="Amselem J."/>
            <person name="Wittenberg A.H.J."/>
            <person name="Zhou S."/>
            <person name="de Queiroz M.V."/>
            <person name="Robin G.P."/>
            <person name="Auger A."/>
            <person name="Hainaut M."/>
            <person name="Henrissat B."/>
            <person name="Kim K.-T."/>
            <person name="Lee Y.-H."/>
            <person name="Lespinet O."/>
            <person name="Schwartz D.C."/>
            <person name="Thon M.R."/>
            <person name="O'Connell R.J."/>
        </authorList>
    </citation>
    <scope>NUCLEOTIDE SEQUENCE [LARGE SCALE GENOMIC DNA]</scope>
    <source>
        <strain evidence="3">IMI 349063</strain>
    </source>
</reference>
<dbReference type="GeneID" id="28873662"/>
<dbReference type="KEGG" id="chig:CH63R_14581"/>
<feature type="region of interest" description="Disordered" evidence="1">
    <location>
        <begin position="1"/>
        <end position="22"/>
    </location>
</feature>
<accession>A0A1B7XQH5</accession>
<sequence>MTTAFAQIHSLQRQPAPTPDTPRICTVFGENPKLPNVPGGGDNGHRFGGLVWAVSGRFNVFASAPDAPAAALSAGDAEDEDDD</sequence>
<gene>
    <name evidence="2" type="ORF">CH63R_14581</name>
</gene>
<evidence type="ECO:0000313" key="2">
    <source>
        <dbReference type="EMBL" id="OBR02009.1"/>
    </source>
</evidence>
<proteinExistence type="predicted"/>
<evidence type="ECO:0000256" key="1">
    <source>
        <dbReference type="SAM" id="MobiDB-lite"/>
    </source>
</evidence>
<evidence type="ECO:0000313" key="3">
    <source>
        <dbReference type="Proteomes" id="UP000092177"/>
    </source>
</evidence>
<dbReference type="Proteomes" id="UP000092177">
    <property type="component" value="Chromosome 12"/>
</dbReference>
<feature type="compositionally biased region" description="Polar residues" evidence="1">
    <location>
        <begin position="1"/>
        <end position="15"/>
    </location>
</feature>
<name>A0A1B7XQH5_COLHI</name>
<dbReference type="RefSeq" id="XP_018150527.1">
    <property type="nucleotide sequence ID" value="XM_018309555.1"/>
</dbReference>
<protein>
    <submittedName>
        <fullName evidence="2">Uncharacterized protein</fullName>
    </submittedName>
</protein>
<dbReference type="EMBL" id="LTAN01000012">
    <property type="protein sequence ID" value="OBR02009.1"/>
    <property type="molecule type" value="Genomic_DNA"/>
</dbReference>
<dbReference type="VEuPathDB" id="FungiDB:CH63R_14581"/>
<dbReference type="AlphaFoldDB" id="A0A1B7XQH5"/>
<comment type="caution">
    <text evidence="2">The sequence shown here is derived from an EMBL/GenBank/DDBJ whole genome shotgun (WGS) entry which is preliminary data.</text>
</comment>
<organism evidence="2 3">
    <name type="scientific">Colletotrichum higginsianum (strain IMI 349063)</name>
    <name type="common">Crucifer anthracnose fungus</name>
    <dbReference type="NCBI Taxonomy" id="759273"/>
    <lineage>
        <taxon>Eukaryota</taxon>
        <taxon>Fungi</taxon>
        <taxon>Dikarya</taxon>
        <taxon>Ascomycota</taxon>
        <taxon>Pezizomycotina</taxon>
        <taxon>Sordariomycetes</taxon>
        <taxon>Hypocreomycetidae</taxon>
        <taxon>Glomerellales</taxon>
        <taxon>Glomerellaceae</taxon>
        <taxon>Colletotrichum</taxon>
        <taxon>Colletotrichum destructivum species complex</taxon>
    </lineage>
</organism>
<keyword evidence="3" id="KW-1185">Reference proteome</keyword>